<dbReference type="PANTHER" id="PTHR43133">
    <property type="entry name" value="RNA POLYMERASE ECF-TYPE SIGMA FACTO"/>
    <property type="match status" value="1"/>
</dbReference>
<comment type="similarity">
    <text evidence="1">Belongs to the sigma-70 factor family. ECF subfamily.</text>
</comment>
<protein>
    <submittedName>
        <fullName evidence="8">ECF RNA polymerase sigma-E factor</fullName>
    </submittedName>
</protein>
<dbReference type="SUPFAM" id="SSF88946">
    <property type="entry name" value="Sigma2 domain of RNA polymerase sigma factors"/>
    <property type="match status" value="1"/>
</dbReference>
<dbReference type="GO" id="GO:0016987">
    <property type="term" value="F:sigma factor activity"/>
    <property type="evidence" value="ECO:0007669"/>
    <property type="project" value="UniProtKB-KW"/>
</dbReference>
<dbReference type="PANTHER" id="PTHR43133:SF53">
    <property type="entry name" value="ECF RNA POLYMERASE SIGMA-E FACTOR"/>
    <property type="match status" value="1"/>
</dbReference>
<dbReference type="Pfam" id="PF08281">
    <property type="entry name" value="Sigma70_r4_2"/>
    <property type="match status" value="1"/>
</dbReference>
<dbReference type="InterPro" id="IPR013324">
    <property type="entry name" value="RNA_pol_sigma_r3/r4-like"/>
</dbReference>
<dbReference type="CDD" id="cd06171">
    <property type="entry name" value="Sigma70_r4"/>
    <property type="match status" value="1"/>
</dbReference>
<keyword evidence="3" id="KW-0731">Sigma factor</keyword>
<feature type="compositionally biased region" description="Basic and acidic residues" evidence="5">
    <location>
        <begin position="201"/>
        <end position="210"/>
    </location>
</feature>
<evidence type="ECO:0000256" key="5">
    <source>
        <dbReference type="SAM" id="MobiDB-lite"/>
    </source>
</evidence>
<evidence type="ECO:0000256" key="2">
    <source>
        <dbReference type="ARBA" id="ARBA00023015"/>
    </source>
</evidence>
<evidence type="ECO:0000256" key="3">
    <source>
        <dbReference type="ARBA" id="ARBA00023082"/>
    </source>
</evidence>
<evidence type="ECO:0000313" key="9">
    <source>
        <dbReference type="Proteomes" id="UP000237968"/>
    </source>
</evidence>
<dbReference type="NCBIfam" id="TIGR02937">
    <property type="entry name" value="sigma70-ECF"/>
    <property type="match status" value="1"/>
</dbReference>
<dbReference type="EMBL" id="PVNK01000156">
    <property type="protein sequence ID" value="PRP97482.1"/>
    <property type="molecule type" value="Genomic_DNA"/>
</dbReference>
<gene>
    <name evidence="8" type="primary">rpoE_10</name>
    <name evidence="8" type="ORF">ENSA5_33750</name>
</gene>
<evidence type="ECO:0000313" key="8">
    <source>
        <dbReference type="EMBL" id="PRP97482.1"/>
    </source>
</evidence>
<accession>A0A2S9XXA2</accession>
<evidence type="ECO:0000256" key="4">
    <source>
        <dbReference type="ARBA" id="ARBA00023163"/>
    </source>
</evidence>
<proteinExistence type="inferred from homology"/>
<feature type="region of interest" description="Disordered" evidence="5">
    <location>
        <begin position="46"/>
        <end position="93"/>
    </location>
</feature>
<dbReference type="GO" id="GO:0003677">
    <property type="term" value="F:DNA binding"/>
    <property type="evidence" value="ECO:0007669"/>
    <property type="project" value="InterPro"/>
</dbReference>
<organism evidence="8 9">
    <name type="scientific">Enhygromyxa salina</name>
    <dbReference type="NCBI Taxonomy" id="215803"/>
    <lineage>
        <taxon>Bacteria</taxon>
        <taxon>Pseudomonadati</taxon>
        <taxon>Myxococcota</taxon>
        <taxon>Polyangia</taxon>
        <taxon>Nannocystales</taxon>
        <taxon>Nannocystaceae</taxon>
        <taxon>Enhygromyxa</taxon>
    </lineage>
</organism>
<dbReference type="InterPro" id="IPR013325">
    <property type="entry name" value="RNA_pol_sigma_r2"/>
</dbReference>
<dbReference type="InterPro" id="IPR036388">
    <property type="entry name" value="WH-like_DNA-bd_sf"/>
</dbReference>
<dbReference type="Gene3D" id="1.10.10.10">
    <property type="entry name" value="Winged helix-like DNA-binding domain superfamily/Winged helix DNA-binding domain"/>
    <property type="match status" value="1"/>
</dbReference>
<keyword evidence="2" id="KW-0805">Transcription regulation</keyword>
<evidence type="ECO:0000259" key="7">
    <source>
        <dbReference type="Pfam" id="PF08281"/>
    </source>
</evidence>
<dbReference type="Proteomes" id="UP000237968">
    <property type="component" value="Unassembled WGS sequence"/>
</dbReference>
<dbReference type="Pfam" id="PF04542">
    <property type="entry name" value="Sigma70_r2"/>
    <property type="match status" value="1"/>
</dbReference>
<dbReference type="Gene3D" id="1.10.1740.10">
    <property type="match status" value="1"/>
</dbReference>
<feature type="domain" description="RNA polymerase sigma factor 70 region 4 type 2" evidence="7">
    <location>
        <begin position="215"/>
        <end position="265"/>
    </location>
</feature>
<dbReference type="InterPro" id="IPR007627">
    <property type="entry name" value="RNA_pol_sigma70_r2"/>
</dbReference>
<evidence type="ECO:0000259" key="6">
    <source>
        <dbReference type="Pfam" id="PF04542"/>
    </source>
</evidence>
<feature type="region of interest" description="Disordered" evidence="5">
    <location>
        <begin position="191"/>
        <end position="210"/>
    </location>
</feature>
<keyword evidence="9" id="KW-1185">Reference proteome</keyword>
<feature type="domain" description="RNA polymerase sigma-70 region 2" evidence="6">
    <location>
        <begin position="117"/>
        <end position="186"/>
    </location>
</feature>
<comment type="caution">
    <text evidence="8">The sequence shown here is derived from an EMBL/GenBank/DDBJ whole genome shotgun (WGS) entry which is preliminary data.</text>
</comment>
<dbReference type="InterPro" id="IPR014284">
    <property type="entry name" value="RNA_pol_sigma-70_dom"/>
</dbReference>
<evidence type="ECO:0000256" key="1">
    <source>
        <dbReference type="ARBA" id="ARBA00010641"/>
    </source>
</evidence>
<dbReference type="InterPro" id="IPR039425">
    <property type="entry name" value="RNA_pol_sigma-70-like"/>
</dbReference>
<reference evidence="8 9" key="1">
    <citation type="submission" date="2018-03" db="EMBL/GenBank/DDBJ databases">
        <title>Draft Genome Sequences of the Obligatory Marine Myxobacteria Enhygromyxa salina SWB005.</title>
        <authorList>
            <person name="Poehlein A."/>
            <person name="Moghaddam J.A."/>
            <person name="Harms H."/>
            <person name="Alanjari M."/>
            <person name="Koenig G.M."/>
            <person name="Daniel R."/>
            <person name="Schaeberle T.F."/>
        </authorList>
    </citation>
    <scope>NUCLEOTIDE SEQUENCE [LARGE SCALE GENOMIC DNA]</scope>
    <source>
        <strain evidence="8 9">SWB005</strain>
    </source>
</reference>
<dbReference type="AlphaFoldDB" id="A0A2S9XXA2"/>
<sequence length="284" mass="31357">MQCQTFHESLTTQPIDPDGATTCTEATVGGWTRQVTMVLGLGSSGAAGAVSADGHDTSRGVWDTSRPGVDMSSRPFPVETTTGPDDPPASSEVIETPSDNVLADALRAGDGMAVARLFDLYGRHVERVLIRTVGRDGEMEDMVQDVFLGAYRSGHNYQGNDAQLKAWISRIAVFTARGYLRKRKRRWWLRSADPGQMPEQNSKEPSPHTSEVLRRTHLALDQMDADLRIPFALRELESMELAEIAQACECSVSTVKRRLARARKAFDRLAKKDPILSDWLGDQN</sequence>
<keyword evidence="4" id="KW-0804">Transcription</keyword>
<dbReference type="GO" id="GO:0006352">
    <property type="term" value="P:DNA-templated transcription initiation"/>
    <property type="evidence" value="ECO:0007669"/>
    <property type="project" value="InterPro"/>
</dbReference>
<name>A0A2S9XXA2_9BACT</name>
<dbReference type="InterPro" id="IPR013249">
    <property type="entry name" value="RNA_pol_sigma70_r4_t2"/>
</dbReference>
<dbReference type="SUPFAM" id="SSF88659">
    <property type="entry name" value="Sigma3 and sigma4 domains of RNA polymerase sigma factors"/>
    <property type="match status" value="1"/>
</dbReference>